<reference evidence="12 13" key="1">
    <citation type="submission" date="2024-02" db="EMBL/GenBank/DDBJ databases">
        <title>New especies of Spiribacter isolated from saline water.</title>
        <authorList>
            <person name="Leon M.J."/>
            <person name="De La Haba R."/>
            <person name="Sanchez-Porro C."/>
            <person name="Ventosa A."/>
        </authorList>
    </citation>
    <scope>NUCLEOTIDE SEQUENCE [LARGE SCALE GENOMIC DNA]</scope>
    <source>
        <strain evidence="13">ag22IC6-196</strain>
    </source>
</reference>
<dbReference type="EMBL" id="JBAKFG010000001">
    <property type="protein sequence ID" value="MEX0372473.1"/>
    <property type="molecule type" value="Genomic_DNA"/>
</dbReference>
<keyword evidence="9" id="KW-0812">Transmembrane</keyword>
<evidence type="ECO:0000256" key="8">
    <source>
        <dbReference type="ARBA" id="ARBA00048679"/>
    </source>
</evidence>
<accession>A0ABV3RWB8</accession>
<evidence type="ECO:0000256" key="1">
    <source>
        <dbReference type="ARBA" id="ARBA00012513"/>
    </source>
</evidence>
<evidence type="ECO:0000256" key="4">
    <source>
        <dbReference type="ARBA" id="ARBA00022741"/>
    </source>
</evidence>
<feature type="domain" description="Protein kinase" evidence="10">
    <location>
        <begin position="270"/>
        <end position="530"/>
    </location>
</feature>
<dbReference type="Gene3D" id="3.60.40.10">
    <property type="entry name" value="PPM-type phosphatase domain"/>
    <property type="match status" value="1"/>
</dbReference>
<feature type="transmembrane region" description="Helical" evidence="9">
    <location>
        <begin position="550"/>
        <end position="570"/>
    </location>
</feature>
<dbReference type="PROSITE" id="PS00109">
    <property type="entry name" value="PROTEIN_KINASE_TYR"/>
    <property type="match status" value="1"/>
</dbReference>
<evidence type="ECO:0000256" key="5">
    <source>
        <dbReference type="ARBA" id="ARBA00022777"/>
    </source>
</evidence>
<dbReference type="CDD" id="cd14014">
    <property type="entry name" value="STKc_PknB_like"/>
    <property type="match status" value="1"/>
</dbReference>
<dbReference type="PANTHER" id="PTHR24356">
    <property type="entry name" value="SERINE/THREONINE-PROTEIN KINASE"/>
    <property type="match status" value="1"/>
</dbReference>
<evidence type="ECO:0000259" key="10">
    <source>
        <dbReference type="PROSITE" id="PS50011"/>
    </source>
</evidence>
<dbReference type="SUPFAM" id="SSF56112">
    <property type="entry name" value="Protein kinase-like (PK-like)"/>
    <property type="match status" value="1"/>
</dbReference>
<dbReference type="InterPro" id="IPR000719">
    <property type="entry name" value="Prot_kinase_dom"/>
</dbReference>
<keyword evidence="6" id="KW-0067">ATP-binding</keyword>
<evidence type="ECO:0000313" key="13">
    <source>
        <dbReference type="Proteomes" id="UP001556636"/>
    </source>
</evidence>
<comment type="catalytic activity">
    <reaction evidence="7">
        <text>L-threonyl-[protein] + ATP = O-phospho-L-threonyl-[protein] + ADP + H(+)</text>
        <dbReference type="Rhea" id="RHEA:46608"/>
        <dbReference type="Rhea" id="RHEA-COMP:11060"/>
        <dbReference type="Rhea" id="RHEA-COMP:11605"/>
        <dbReference type="ChEBI" id="CHEBI:15378"/>
        <dbReference type="ChEBI" id="CHEBI:30013"/>
        <dbReference type="ChEBI" id="CHEBI:30616"/>
        <dbReference type="ChEBI" id="CHEBI:61977"/>
        <dbReference type="ChEBI" id="CHEBI:456216"/>
        <dbReference type="EC" id="2.7.11.1"/>
    </reaction>
</comment>
<protein>
    <recommendedName>
        <fullName evidence="1">non-specific serine/threonine protein kinase</fullName>
        <ecNumber evidence="1">2.7.11.1</ecNumber>
    </recommendedName>
</protein>
<dbReference type="GO" id="GO:0004722">
    <property type="term" value="F:protein serine/threonine phosphatase activity"/>
    <property type="evidence" value="ECO:0007669"/>
    <property type="project" value="UniProtKB-EC"/>
</dbReference>
<keyword evidence="2" id="KW-0723">Serine/threonine-protein kinase</keyword>
<dbReference type="InterPro" id="IPR008266">
    <property type="entry name" value="Tyr_kinase_AS"/>
</dbReference>
<organism evidence="12 13">
    <name type="scientific">Spiribacter roseus</name>
    <dbReference type="NCBI Taxonomy" id="1855875"/>
    <lineage>
        <taxon>Bacteria</taxon>
        <taxon>Pseudomonadati</taxon>
        <taxon>Pseudomonadota</taxon>
        <taxon>Gammaproteobacteria</taxon>
        <taxon>Chromatiales</taxon>
        <taxon>Ectothiorhodospiraceae</taxon>
        <taxon>Spiribacter</taxon>
    </lineage>
</organism>
<dbReference type="Proteomes" id="UP001556636">
    <property type="component" value="Unassembled WGS sequence"/>
</dbReference>
<dbReference type="GO" id="GO:0016301">
    <property type="term" value="F:kinase activity"/>
    <property type="evidence" value="ECO:0007669"/>
    <property type="project" value="UniProtKB-KW"/>
</dbReference>
<dbReference type="SMART" id="SM00331">
    <property type="entry name" value="PP2C_SIG"/>
    <property type="match status" value="1"/>
</dbReference>
<dbReference type="InterPro" id="IPR036457">
    <property type="entry name" value="PPM-type-like_dom_sf"/>
</dbReference>
<keyword evidence="9" id="KW-1133">Transmembrane helix</keyword>
<evidence type="ECO:0000259" key="11">
    <source>
        <dbReference type="PROSITE" id="PS51746"/>
    </source>
</evidence>
<feature type="domain" description="PPM-type phosphatase" evidence="11">
    <location>
        <begin position="7"/>
        <end position="237"/>
    </location>
</feature>
<gene>
    <name evidence="12" type="ORF">V6X51_03370</name>
</gene>
<keyword evidence="5 12" id="KW-0418">Kinase</keyword>
<evidence type="ECO:0000256" key="9">
    <source>
        <dbReference type="SAM" id="Phobius"/>
    </source>
</evidence>
<dbReference type="Pfam" id="PF13672">
    <property type="entry name" value="PP2C_2"/>
    <property type="match status" value="1"/>
</dbReference>
<dbReference type="Gene3D" id="1.10.510.10">
    <property type="entry name" value="Transferase(Phosphotransferase) domain 1"/>
    <property type="match status" value="1"/>
</dbReference>
<dbReference type="SMART" id="SM00332">
    <property type="entry name" value="PP2Cc"/>
    <property type="match status" value="1"/>
</dbReference>
<dbReference type="InterPro" id="IPR011009">
    <property type="entry name" value="Kinase-like_dom_sf"/>
</dbReference>
<evidence type="ECO:0000256" key="2">
    <source>
        <dbReference type="ARBA" id="ARBA00022527"/>
    </source>
</evidence>
<keyword evidence="12" id="KW-0378">Hydrolase</keyword>
<dbReference type="EC" id="2.7.11.1" evidence="1"/>
<evidence type="ECO:0000256" key="3">
    <source>
        <dbReference type="ARBA" id="ARBA00022679"/>
    </source>
</evidence>
<keyword evidence="4" id="KW-0547">Nucleotide-binding</keyword>
<comment type="catalytic activity">
    <reaction evidence="8">
        <text>L-seryl-[protein] + ATP = O-phospho-L-seryl-[protein] + ADP + H(+)</text>
        <dbReference type="Rhea" id="RHEA:17989"/>
        <dbReference type="Rhea" id="RHEA-COMP:9863"/>
        <dbReference type="Rhea" id="RHEA-COMP:11604"/>
        <dbReference type="ChEBI" id="CHEBI:15378"/>
        <dbReference type="ChEBI" id="CHEBI:29999"/>
        <dbReference type="ChEBI" id="CHEBI:30616"/>
        <dbReference type="ChEBI" id="CHEBI:83421"/>
        <dbReference type="ChEBI" id="CHEBI:456216"/>
        <dbReference type="EC" id="2.7.11.1"/>
    </reaction>
</comment>
<dbReference type="PROSITE" id="PS51746">
    <property type="entry name" value="PPM_2"/>
    <property type="match status" value="1"/>
</dbReference>
<sequence length="571" mass="63778">MCALKIDFGQWTAAGEKAVNQDACAARIPVGPDLDTKGITIAIADGIGSSEVSDIASQTAVEAIVSDYYSTSAAWSVKNALSKVVNATNGWLHARTDNSWARYDKDRGYVCTLTTLVLKGRTAHCVHVGDTRACRFTPTAAEPLTRDHHAVGVDGKAALSRAIGVQAAVELDYATSQFDIGDWFVLTTDGVHEFVSEQALGAHLRSDQSCQDIARALCQTALENGSNDNVTAQVLRIEQAPDKDTDEWLRGSETLPLPPDLQPGDPLDEFRVIREVHRSHRSSALLAQHRDSDQYALIKVPSVELRDDPAAMERFIAEEWIAARVSSAFVLRPFPRTLKPQYLYAAFEYIEGLSLRQWMRDHPRPSLAEVREIISQIGYGLRAMHRQEMLHQDLRPENVMIDAQGEVKIIDFGAVEVRGVAENHQERPRQILGTQQYSAPEYFLGSNGTERSDTYSLGVIAYEMLTGDLPYGPAAAKVRQVSDLRKLRYQPLQRKRRECPDWLNAVLSTACHPRYEQRYADVSEFIHALYHGNDLGYTARRQPLIDRDPVTFWQVVAVLLSLLIILQWAML</sequence>
<dbReference type="CDD" id="cd00143">
    <property type="entry name" value="PP2Cc"/>
    <property type="match status" value="1"/>
</dbReference>
<keyword evidence="13" id="KW-1185">Reference proteome</keyword>
<evidence type="ECO:0000313" key="12">
    <source>
        <dbReference type="EMBL" id="MEX0372473.1"/>
    </source>
</evidence>
<evidence type="ECO:0000256" key="6">
    <source>
        <dbReference type="ARBA" id="ARBA00022840"/>
    </source>
</evidence>
<proteinExistence type="predicted"/>
<evidence type="ECO:0000256" key="7">
    <source>
        <dbReference type="ARBA" id="ARBA00047899"/>
    </source>
</evidence>
<dbReference type="SUPFAM" id="SSF81606">
    <property type="entry name" value="PP2C-like"/>
    <property type="match status" value="1"/>
</dbReference>
<dbReference type="InterPro" id="IPR050236">
    <property type="entry name" value="Ser_Thr_kinase_AGC"/>
</dbReference>
<keyword evidence="9" id="KW-0472">Membrane</keyword>
<dbReference type="InterPro" id="IPR001932">
    <property type="entry name" value="PPM-type_phosphatase-like_dom"/>
</dbReference>
<keyword evidence="3 12" id="KW-0808">Transferase</keyword>
<comment type="caution">
    <text evidence="12">The sequence shown here is derived from an EMBL/GenBank/DDBJ whole genome shotgun (WGS) entry which is preliminary data.</text>
</comment>
<dbReference type="PROSITE" id="PS50011">
    <property type="entry name" value="PROTEIN_KINASE_DOM"/>
    <property type="match status" value="1"/>
</dbReference>
<name>A0ABV3RWB8_9GAMM</name>
<dbReference type="Pfam" id="PF00069">
    <property type="entry name" value="Pkinase"/>
    <property type="match status" value="1"/>
</dbReference>
<dbReference type="RefSeq" id="WP_367951147.1">
    <property type="nucleotide sequence ID" value="NZ_JBAKFG010000001.1"/>
</dbReference>